<reference evidence="1 2" key="1">
    <citation type="journal article" date="2014" name="Nature">
        <title>The genome of the recently domesticated crop plant sugar beet (Beta vulgaris).</title>
        <authorList>
            <person name="Dohm J.C."/>
            <person name="Minoche A.E."/>
            <person name="Holtgrawe D."/>
            <person name="Capella-Gutierrez S."/>
            <person name="Zakrzewski F."/>
            <person name="Tafer H."/>
            <person name="Rupp O."/>
            <person name="Sorensen T.R."/>
            <person name="Stracke R."/>
            <person name="Reinhardt R."/>
            <person name="Goesmann A."/>
            <person name="Kraft T."/>
            <person name="Schulz B."/>
            <person name="Stadler P.F."/>
            <person name="Schmidt T."/>
            <person name="Gabaldon T."/>
            <person name="Lehrach H."/>
            <person name="Weisshaar B."/>
            <person name="Himmelbauer H."/>
        </authorList>
    </citation>
    <scope>NUCLEOTIDE SEQUENCE [LARGE SCALE GENOMIC DNA]</scope>
    <source>
        <tissue evidence="1">Taproot</tissue>
    </source>
</reference>
<accession>A0A0J8B905</accession>
<dbReference type="EMBL" id="KQ090393">
    <property type="protein sequence ID" value="KMS96322.1"/>
    <property type="molecule type" value="Genomic_DNA"/>
</dbReference>
<gene>
    <name evidence="1" type="ORF">BVRB_000360</name>
</gene>
<sequence>MPQPPSLSCNFDAQSHSTSIFSACYMAIGVVSM</sequence>
<name>A0A0J8B905_BETVV</name>
<evidence type="ECO:0000313" key="1">
    <source>
        <dbReference type="EMBL" id="KMS96322.1"/>
    </source>
</evidence>
<dbReference type="AlphaFoldDB" id="A0A0J8B905"/>
<keyword evidence="2" id="KW-1185">Reference proteome</keyword>
<protein>
    <submittedName>
        <fullName evidence="1">Uncharacterized protein</fullName>
    </submittedName>
</protein>
<organism evidence="1 2">
    <name type="scientific">Beta vulgaris subsp. vulgaris</name>
    <name type="common">Beet</name>
    <dbReference type="NCBI Taxonomy" id="3555"/>
    <lineage>
        <taxon>Eukaryota</taxon>
        <taxon>Viridiplantae</taxon>
        <taxon>Streptophyta</taxon>
        <taxon>Embryophyta</taxon>
        <taxon>Tracheophyta</taxon>
        <taxon>Spermatophyta</taxon>
        <taxon>Magnoliopsida</taxon>
        <taxon>eudicotyledons</taxon>
        <taxon>Gunneridae</taxon>
        <taxon>Pentapetalae</taxon>
        <taxon>Caryophyllales</taxon>
        <taxon>Chenopodiaceae</taxon>
        <taxon>Betoideae</taxon>
        <taxon>Beta</taxon>
    </lineage>
</organism>
<dbReference type="Proteomes" id="UP000035740">
    <property type="component" value="Unassembled WGS sequence"/>
</dbReference>
<proteinExistence type="predicted"/>
<evidence type="ECO:0000313" key="2">
    <source>
        <dbReference type="Proteomes" id="UP000035740"/>
    </source>
</evidence>
<dbReference type="Gramene" id="KMS96322">
    <property type="protein sequence ID" value="KMS96322"/>
    <property type="gene ID" value="BVRB_000360"/>
</dbReference>